<dbReference type="PROSITE" id="PS00018">
    <property type="entry name" value="EF_HAND_1"/>
    <property type="match status" value="1"/>
</dbReference>
<evidence type="ECO:0000313" key="2">
    <source>
        <dbReference type="Proteomes" id="UP001370348"/>
    </source>
</evidence>
<dbReference type="Proteomes" id="UP001370348">
    <property type="component" value="Chromosome"/>
</dbReference>
<dbReference type="EMBL" id="CP089984">
    <property type="protein sequence ID" value="WXB12905.1"/>
    <property type="molecule type" value="Genomic_DNA"/>
</dbReference>
<dbReference type="Gene3D" id="2.40.160.10">
    <property type="entry name" value="Porin"/>
    <property type="match status" value="1"/>
</dbReference>
<proteinExistence type="predicted"/>
<dbReference type="InterPro" id="IPR023614">
    <property type="entry name" value="Porin_dom_sf"/>
</dbReference>
<evidence type="ECO:0000313" key="1">
    <source>
        <dbReference type="EMBL" id="WXB12905.1"/>
    </source>
</evidence>
<reference evidence="1 2" key="1">
    <citation type="submission" date="2021-12" db="EMBL/GenBank/DDBJ databases">
        <title>Discovery of the Pendulisporaceae a myxobacterial family with distinct sporulation behavior and unique specialized metabolism.</title>
        <authorList>
            <person name="Garcia R."/>
            <person name="Popoff A."/>
            <person name="Bader C.D."/>
            <person name="Loehr J."/>
            <person name="Walesch S."/>
            <person name="Walt C."/>
            <person name="Boldt J."/>
            <person name="Bunk B."/>
            <person name="Haeckl F.J.F.P.J."/>
            <person name="Gunesch A.P."/>
            <person name="Birkelbach J."/>
            <person name="Nuebel U."/>
            <person name="Pietschmann T."/>
            <person name="Bach T."/>
            <person name="Mueller R."/>
        </authorList>
    </citation>
    <scope>NUCLEOTIDE SEQUENCE [LARGE SCALE GENOMIC DNA]</scope>
    <source>
        <strain evidence="1 2">MSr11954</strain>
    </source>
</reference>
<sequence length="468" mass="50177">MPLLQPSSRFSIRVRALGLVLAVSIVLLVSPAAAQVAGAPPTAGSAGAPATGAPAGAKNEIAVFSIPVRFSGYTQADWVVFRQSSQDEVNAATGLPLNEDRFILNAARLRANVDHGLVTGVAEIDANTLNGMQVRPIDAEVSLRWPAREVKPGEAYFSATIGLFRSPFGFDTQEVAQRRPFLARSSFSEALFPGSYDLGLALRGGYRFFNYSLGIMNGDPIAERAFPGRDPNQSKDLLFRVGVESNRDSHLRVEAGFSGLTGAGLHKGTPATKDVFVWRDFNEDGVVDPTEIQVIAGAPATPSERFTRFAIGADLRLSADIPVLGELMVRGEIVRAKNLDRGLQAADPVVVGRDLREVGYYVDIVQEVTPYAMIGARYDRYNPDSDANEQSGVRLVARDPSSSTVSVMVAARYYKGTTPRGAGAARAIYPARCIVQYDHRTNALGRAASGAPTTLADDSLTVRGEVTF</sequence>
<evidence type="ECO:0008006" key="3">
    <source>
        <dbReference type="Google" id="ProtNLM"/>
    </source>
</evidence>
<protein>
    <recommendedName>
        <fullName evidence="3">Porin</fullName>
    </recommendedName>
</protein>
<name>A0ABZ2LQA4_9BACT</name>
<dbReference type="RefSeq" id="WP_394822525.1">
    <property type="nucleotide sequence ID" value="NZ_CP089984.1"/>
</dbReference>
<keyword evidence="2" id="KW-1185">Reference proteome</keyword>
<accession>A0ABZ2LQA4</accession>
<dbReference type="InterPro" id="IPR018247">
    <property type="entry name" value="EF_Hand_1_Ca_BS"/>
</dbReference>
<organism evidence="1 2">
    <name type="scientific">Pendulispora albinea</name>
    <dbReference type="NCBI Taxonomy" id="2741071"/>
    <lineage>
        <taxon>Bacteria</taxon>
        <taxon>Pseudomonadati</taxon>
        <taxon>Myxococcota</taxon>
        <taxon>Myxococcia</taxon>
        <taxon>Myxococcales</taxon>
        <taxon>Sorangiineae</taxon>
        <taxon>Pendulisporaceae</taxon>
        <taxon>Pendulispora</taxon>
    </lineage>
</organism>
<gene>
    <name evidence="1" type="ORF">LZC94_34270</name>
</gene>